<dbReference type="InterPro" id="IPR005822">
    <property type="entry name" value="Ribosomal_uL13"/>
</dbReference>
<dbReference type="GO" id="GO:0006412">
    <property type="term" value="P:translation"/>
    <property type="evidence" value="ECO:0007669"/>
    <property type="project" value="UniProtKB-UniRule"/>
</dbReference>
<reference evidence="9 10" key="1">
    <citation type="journal article" date="2012" name="Extremophiles">
        <title>Thermotomaculum hydrothermale gen. nov., sp. nov., a novel heterotrophic thermophile within the phylum Acidobacteria from a deep-sea hydrothermal vent chimney in the Southern Okinawa Trough.</title>
        <authorList>
            <person name="Izumi H."/>
            <person name="Nunoura T."/>
            <person name="Miyazaki M."/>
            <person name="Mino S."/>
            <person name="Toki T."/>
            <person name="Takai K."/>
            <person name="Sako Y."/>
            <person name="Sawabe T."/>
            <person name="Nakagawa S."/>
        </authorList>
    </citation>
    <scope>NUCLEOTIDE SEQUENCE [LARGE SCALE GENOMIC DNA]</scope>
    <source>
        <strain evidence="9 10">AC55</strain>
    </source>
</reference>
<evidence type="ECO:0000256" key="6">
    <source>
        <dbReference type="HAMAP-Rule" id="MF_01366"/>
    </source>
</evidence>
<dbReference type="SUPFAM" id="SSF52161">
    <property type="entry name" value="Ribosomal protein L13"/>
    <property type="match status" value="1"/>
</dbReference>
<dbReference type="HAMAP" id="MF_01366">
    <property type="entry name" value="Ribosomal_uL13"/>
    <property type="match status" value="1"/>
</dbReference>
<evidence type="ECO:0000256" key="3">
    <source>
        <dbReference type="ARBA" id="ARBA00022980"/>
    </source>
</evidence>
<dbReference type="AlphaFoldDB" id="A0A7R6SZK7"/>
<dbReference type="PANTHER" id="PTHR11545:SF2">
    <property type="entry name" value="LARGE RIBOSOMAL SUBUNIT PROTEIN UL13M"/>
    <property type="match status" value="1"/>
</dbReference>
<sequence length="149" mass="17212">MRATNKNKETYFAKKHEVSRKWYVVDAAGKPVGRIATRIARILRGKHKPIYTPNVDTGDFVVVINADKVVLTGRKLDQKYYRWRTTRPGSMKERTARQILQEKPEMVIQRAVKGMLPKNKLGRKMFKKLKVYAGAEHPHTAQKPETLVI</sequence>
<dbReference type="GO" id="GO:0022625">
    <property type="term" value="C:cytosolic large ribosomal subunit"/>
    <property type="evidence" value="ECO:0007669"/>
    <property type="project" value="TreeGrafter"/>
</dbReference>
<dbReference type="EMBL" id="AP017470">
    <property type="protein sequence ID" value="BBB32852.1"/>
    <property type="molecule type" value="Genomic_DNA"/>
</dbReference>
<dbReference type="PROSITE" id="PS00783">
    <property type="entry name" value="RIBOSOMAL_L13"/>
    <property type="match status" value="1"/>
</dbReference>
<dbReference type="InterPro" id="IPR036899">
    <property type="entry name" value="Ribosomal_uL13_sf"/>
</dbReference>
<evidence type="ECO:0000256" key="7">
    <source>
        <dbReference type="RuleBase" id="RU003877"/>
    </source>
</evidence>
<evidence type="ECO:0000256" key="4">
    <source>
        <dbReference type="ARBA" id="ARBA00023274"/>
    </source>
</evidence>
<keyword evidence="4 6" id="KW-0687">Ribonucleoprotein</keyword>
<comment type="subunit">
    <text evidence="2 6">Part of the 50S ribosomal subunit.</text>
</comment>
<accession>A0A7R6SZK7</accession>
<dbReference type="GO" id="GO:0003729">
    <property type="term" value="F:mRNA binding"/>
    <property type="evidence" value="ECO:0007669"/>
    <property type="project" value="TreeGrafter"/>
</dbReference>
<dbReference type="RefSeq" id="WP_201327154.1">
    <property type="nucleotide sequence ID" value="NZ_AP017470.1"/>
</dbReference>
<dbReference type="FunFam" id="3.90.1180.10:FF:000001">
    <property type="entry name" value="50S ribosomal protein L13"/>
    <property type="match status" value="1"/>
</dbReference>
<dbReference type="Gene3D" id="3.90.1180.10">
    <property type="entry name" value="Ribosomal protein L13"/>
    <property type="match status" value="1"/>
</dbReference>
<dbReference type="Proteomes" id="UP000595564">
    <property type="component" value="Chromosome"/>
</dbReference>
<dbReference type="Pfam" id="PF00572">
    <property type="entry name" value="Ribosomal_L13"/>
    <property type="match status" value="1"/>
</dbReference>
<organism evidence="9 10">
    <name type="scientific">Thermotomaculum hydrothermale</name>
    <dbReference type="NCBI Taxonomy" id="981385"/>
    <lineage>
        <taxon>Bacteria</taxon>
        <taxon>Pseudomonadati</taxon>
        <taxon>Acidobacteriota</taxon>
        <taxon>Holophagae</taxon>
        <taxon>Thermotomaculales</taxon>
        <taxon>Thermotomaculaceae</taxon>
        <taxon>Thermotomaculum</taxon>
    </lineage>
</organism>
<keyword evidence="10" id="KW-1185">Reference proteome</keyword>
<comment type="function">
    <text evidence="6 8">This protein is one of the early assembly proteins of the 50S ribosomal subunit, although it is not seen to bind rRNA by itself. It is important during the early stages of 50S assembly.</text>
</comment>
<keyword evidence="3 6" id="KW-0689">Ribosomal protein</keyword>
<dbReference type="KEGG" id="thyd:TTHT_1338"/>
<evidence type="ECO:0000256" key="8">
    <source>
        <dbReference type="RuleBase" id="RU003878"/>
    </source>
</evidence>
<evidence type="ECO:0000256" key="2">
    <source>
        <dbReference type="ARBA" id="ARBA00011838"/>
    </source>
</evidence>
<evidence type="ECO:0000313" key="9">
    <source>
        <dbReference type="EMBL" id="BBB32852.1"/>
    </source>
</evidence>
<evidence type="ECO:0000256" key="1">
    <source>
        <dbReference type="ARBA" id="ARBA00006227"/>
    </source>
</evidence>
<dbReference type="InterPro" id="IPR005823">
    <property type="entry name" value="Ribosomal_uL13_bac-type"/>
</dbReference>
<dbReference type="GO" id="GO:0017148">
    <property type="term" value="P:negative regulation of translation"/>
    <property type="evidence" value="ECO:0007669"/>
    <property type="project" value="TreeGrafter"/>
</dbReference>
<dbReference type="InterPro" id="IPR023563">
    <property type="entry name" value="Ribosomal_uL13_CS"/>
</dbReference>
<comment type="similarity">
    <text evidence="1 6 7">Belongs to the universal ribosomal protein uL13 family.</text>
</comment>
<proteinExistence type="inferred from homology"/>
<evidence type="ECO:0000256" key="5">
    <source>
        <dbReference type="ARBA" id="ARBA00035201"/>
    </source>
</evidence>
<name>A0A7R6SZK7_9BACT</name>
<gene>
    <name evidence="6 8 9" type="primary">rplM</name>
    <name evidence="9" type="ORF">TTHT_1338</name>
</gene>
<dbReference type="GO" id="GO:0003735">
    <property type="term" value="F:structural constituent of ribosome"/>
    <property type="evidence" value="ECO:0007669"/>
    <property type="project" value="InterPro"/>
</dbReference>
<protein>
    <recommendedName>
        <fullName evidence="5 6">Large ribosomal subunit protein uL13</fullName>
    </recommendedName>
</protein>
<dbReference type="NCBIfam" id="TIGR01066">
    <property type="entry name" value="rplM_bact"/>
    <property type="match status" value="1"/>
</dbReference>
<dbReference type="PIRSF" id="PIRSF002181">
    <property type="entry name" value="Ribosomal_L13"/>
    <property type="match status" value="1"/>
</dbReference>
<dbReference type="CDD" id="cd00392">
    <property type="entry name" value="Ribosomal_L13"/>
    <property type="match status" value="1"/>
</dbReference>
<dbReference type="PANTHER" id="PTHR11545">
    <property type="entry name" value="RIBOSOMAL PROTEIN L13"/>
    <property type="match status" value="1"/>
</dbReference>
<evidence type="ECO:0000313" key="10">
    <source>
        <dbReference type="Proteomes" id="UP000595564"/>
    </source>
</evidence>